<sequence>MVEQLIRVAVVDDHPVFRLGMAGLLGSLDGIEVVCQAEDAAQARERIDESVDVVLMDLHLGEDSGIETTRDLVRTLPDLAVLVITMDEDDESVVAAMRAGARGYLLKSASPAEVERGIRAVANGEAILGPQVASRAMATLTSGRTAVRVPFPELSDREREVLDLLARGYDNTTIARRMVLSPKTVRNHVSNVLTKLGIPDRAQAMIKARDEGLGAS</sequence>
<gene>
    <name evidence="8" type="ORF">GCM10023350_07210</name>
</gene>
<dbReference type="Pfam" id="PF00072">
    <property type="entry name" value="Response_reg"/>
    <property type="match status" value="1"/>
</dbReference>
<reference evidence="9" key="1">
    <citation type="journal article" date="2019" name="Int. J. Syst. Evol. Microbiol.">
        <title>The Global Catalogue of Microorganisms (GCM) 10K type strain sequencing project: providing services to taxonomists for standard genome sequencing and annotation.</title>
        <authorList>
            <consortium name="The Broad Institute Genomics Platform"/>
            <consortium name="The Broad Institute Genome Sequencing Center for Infectious Disease"/>
            <person name="Wu L."/>
            <person name="Ma J."/>
        </authorList>
    </citation>
    <scope>NUCLEOTIDE SEQUENCE [LARGE SCALE GENOMIC DNA]</scope>
    <source>
        <strain evidence="9">JCM 18532</strain>
    </source>
</reference>
<name>A0ABP8YH39_9ACTN</name>
<evidence type="ECO:0000256" key="4">
    <source>
        <dbReference type="ARBA" id="ARBA00023163"/>
    </source>
</evidence>
<dbReference type="PROSITE" id="PS00622">
    <property type="entry name" value="HTH_LUXR_1"/>
    <property type="match status" value="1"/>
</dbReference>
<keyword evidence="2" id="KW-0805">Transcription regulation</keyword>
<dbReference type="InterPro" id="IPR000792">
    <property type="entry name" value="Tscrpt_reg_LuxR_C"/>
</dbReference>
<dbReference type="PANTHER" id="PTHR43214:SF24">
    <property type="entry name" value="TRANSCRIPTIONAL REGULATORY PROTEIN NARL-RELATED"/>
    <property type="match status" value="1"/>
</dbReference>
<keyword evidence="3" id="KW-0238">DNA-binding</keyword>
<dbReference type="InterPro" id="IPR001789">
    <property type="entry name" value="Sig_transdc_resp-reg_receiver"/>
</dbReference>
<keyword evidence="1 5" id="KW-0597">Phosphoprotein</keyword>
<dbReference type="SUPFAM" id="SSF46894">
    <property type="entry name" value="C-terminal effector domain of the bipartite response regulators"/>
    <property type="match status" value="1"/>
</dbReference>
<organism evidence="8 9">
    <name type="scientific">Nocardioides endophyticus</name>
    <dbReference type="NCBI Taxonomy" id="1353775"/>
    <lineage>
        <taxon>Bacteria</taxon>
        <taxon>Bacillati</taxon>
        <taxon>Actinomycetota</taxon>
        <taxon>Actinomycetes</taxon>
        <taxon>Propionibacteriales</taxon>
        <taxon>Nocardioidaceae</taxon>
        <taxon>Nocardioides</taxon>
    </lineage>
</organism>
<dbReference type="InterPro" id="IPR058245">
    <property type="entry name" value="NreC/VraR/RcsB-like_REC"/>
</dbReference>
<dbReference type="Gene3D" id="3.40.50.2300">
    <property type="match status" value="1"/>
</dbReference>
<evidence type="ECO:0000259" key="6">
    <source>
        <dbReference type="PROSITE" id="PS50043"/>
    </source>
</evidence>
<accession>A0ABP8YH39</accession>
<evidence type="ECO:0000313" key="9">
    <source>
        <dbReference type="Proteomes" id="UP001499882"/>
    </source>
</evidence>
<dbReference type="InterPro" id="IPR016032">
    <property type="entry name" value="Sig_transdc_resp-reg_C-effctor"/>
</dbReference>
<dbReference type="InterPro" id="IPR039420">
    <property type="entry name" value="WalR-like"/>
</dbReference>
<dbReference type="SUPFAM" id="SSF52172">
    <property type="entry name" value="CheY-like"/>
    <property type="match status" value="1"/>
</dbReference>
<evidence type="ECO:0000256" key="5">
    <source>
        <dbReference type="PROSITE-ProRule" id="PRU00169"/>
    </source>
</evidence>
<dbReference type="PANTHER" id="PTHR43214">
    <property type="entry name" value="TWO-COMPONENT RESPONSE REGULATOR"/>
    <property type="match status" value="1"/>
</dbReference>
<comment type="caution">
    <text evidence="8">The sequence shown here is derived from an EMBL/GenBank/DDBJ whole genome shotgun (WGS) entry which is preliminary data.</text>
</comment>
<dbReference type="CDD" id="cd17535">
    <property type="entry name" value="REC_NarL-like"/>
    <property type="match status" value="1"/>
</dbReference>
<dbReference type="SMART" id="SM00448">
    <property type="entry name" value="REC"/>
    <property type="match status" value="1"/>
</dbReference>
<dbReference type="InterPro" id="IPR011006">
    <property type="entry name" value="CheY-like_superfamily"/>
</dbReference>
<feature type="domain" description="Response regulatory" evidence="7">
    <location>
        <begin position="7"/>
        <end position="122"/>
    </location>
</feature>
<dbReference type="SMART" id="SM00421">
    <property type="entry name" value="HTH_LUXR"/>
    <property type="match status" value="1"/>
</dbReference>
<evidence type="ECO:0000313" key="8">
    <source>
        <dbReference type="EMBL" id="GAA4726964.1"/>
    </source>
</evidence>
<keyword evidence="4" id="KW-0804">Transcription</keyword>
<evidence type="ECO:0000256" key="1">
    <source>
        <dbReference type="ARBA" id="ARBA00022553"/>
    </source>
</evidence>
<dbReference type="Proteomes" id="UP001499882">
    <property type="component" value="Unassembled WGS sequence"/>
</dbReference>
<dbReference type="PROSITE" id="PS50043">
    <property type="entry name" value="HTH_LUXR_2"/>
    <property type="match status" value="1"/>
</dbReference>
<dbReference type="PROSITE" id="PS50110">
    <property type="entry name" value="RESPONSE_REGULATORY"/>
    <property type="match status" value="1"/>
</dbReference>
<feature type="modified residue" description="4-aspartylphosphate" evidence="5">
    <location>
        <position position="57"/>
    </location>
</feature>
<evidence type="ECO:0000256" key="2">
    <source>
        <dbReference type="ARBA" id="ARBA00023015"/>
    </source>
</evidence>
<dbReference type="EMBL" id="BAABKN010000005">
    <property type="protein sequence ID" value="GAA4726964.1"/>
    <property type="molecule type" value="Genomic_DNA"/>
</dbReference>
<keyword evidence="9" id="KW-1185">Reference proteome</keyword>
<dbReference type="RefSeq" id="WP_345525213.1">
    <property type="nucleotide sequence ID" value="NZ_BAABKN010000005.1"/>
</dbReference>
<evidence type="ECO:0000256" key="3">
    <source>
        <dbReference type="ARBA" id="ARBA00023125"/>
    </source>
</evidence>
<dbReference type="CDD" id="cd06170">
    <property type="entry name" value="LuxR_C_like"/>
    <property type="match status" value="1"/>
</dbReference>
<feature type="domain" description="HTH luxR-type" evidence="6">
    <location>
        <begin position="147"/>
        <end position="212"/>
    </location>
</feature>
<proteinExistence type="predicted"/>
<protein>
    <submittedName>
        <fullName evidence="8">Response regulator transcription factor</fullName>
    </submittedName>
</protein>
<dbReference type="PRINTS" id="PR00038">
    <property type="entry name" value="HTHLUXR"/>
</dbReference>
<dbReference type="Pfam" id="PF00196">
    <property type="entry name" value="GerE"/>
    <property type="match status" value="1"/>
</dbReference>
<evidence type="ECO:0000259" key="7">
    <source>
        <dbReference type="PROSITE" id="PS50110"/>
    </source>
</evidence>